<gene>
    <name evidence="2" type="ordered locus">Psta_2482</name>
</gene>
<dbReference type="STRING" id="530564.Psta_2482"/>
<evidence type="ECO:0008006" key="4">
    <source>
        <dbReference type="Google" id="ProtNLM"/>
    </source>
</evidence>
<dbReference type="InterPro" id="IPR051907">
    <property type="entry name" value="DoxX-like_oxidoreductase"/>
</dbReference>
<dbReference type="PANTHER" id="PTHR33452">
    <property type="entry name" value="OXIDOREDUCTASE CATD-RELATED"/>
    <property type="match status" value="1"/>
</dbReference>
<dbReference type="GO" id="GO:0005886">
    <property type="term" value="C:plasma membrane"/>
    <property type="evidence" value="ECO:0007669"/>
    <property type="project" value="TreeGrafter"/>
</dbReference>
<organism evidence="2 3">
    <name type="scientific">Pirellula staleyi (strain ATCC 27377 / DSM 6068 / ICPB 4128)</name>
    <name type="common">Pirella staleyi</name>
    <dbReference type="NCBI Taxonomy" id="530564"/>
    <lineage>
        <taxon>Bacteria</taxon>
        <taxon>Pseudomonadati</taxon>
        <taxon>Planctomycetota</taxon>
        <taxon>Planctomycetia</taxon>
        <taxon>Pirellulales</taxon>
        <taxon>Pirellulaceae</taxon>
        <taxon>Pirellula</taxon>
    </lineage>
</organism>
<dbReference type="EMBL" id="CP001848">
    <property type="protein sequence ID" value="ADB17151.1"/>
    <property type="molecule type" value="Genomic_DNA"/>
</dbReference>
<keyword evidence="1" id="KW-0472">Membrane</keyword>
<evidence type="ECO:0000256" key="1">
    <source>
        <dbReference type="SAM" id="Phobius"/>
    </source>
</evidence>
<keyword evidence="1" id="KW-1133">Transmembrane helix</keyword>
<dbReference type="eggNOG" id="COG2259">
    <property type="taxonomic scope" value="Bacteria"/>
</dbReference>
<name>D2R4T5_PIRSD</name>
<keyword evidence="1" id="KW-0812">Transmembrane</keyword>
<feature type="transmembrane region" description="Helical" evidence="1">
    <location>
        <begin position="297"/>
        <end position="321"/>
    </location>
</feature>
<dbReference type="Proteomes" id="UP000001887">
    <property type="component" value="Chromosome"/>
</dbReference>
<accession>D2R4T5</accession>
<keyword evidence="3" id="KW-1185">Reference proteome</keyword>
<evidence type="ECO:0000313" key="3">
    <source>
        <dbReference type="Proteomes" id="UP000001887"/>
    </source>
</evidence>
<feature type="transmembrane region" description="Helical" evidence="1">
    <location>
        <begin position="272"/>
        <end position="290"/>
    </location>
</feature>
<evidence type="ECO:0000313" key="2">
    <source>
        <dbReference type="EMBL" id="ADB17151.1"/>
    </source>
</evidence>
<dbReference type="AlphaFoldDB" id="D2R4T5"/>
<proteinExistence type="predicted"/>
<dbReference type="PANTHER" id="PTHR33452:SF1">
    <property type="entry name" value="INNER MEMBRANE PROTEIN YPHA-RELATED"/>
    <property type="match status" value="1"/>
</dbReference>
<dbReference type="HOGENOM" id="CLU_762565_0_0_0"/>
<sequence length="363" mass="39819">MATGEERCVQGALDIATWPAVARQNSSHLCQLRWLDCLLGEQFNRAAGHAAHVFCLGDIPLSSSRLHVGFLAAAAIVALRLGIGLHFYLEGTSKLQDPKPFTSYFLAAAKGPLAPQYKKMIWDADGLYRMDSKLAGAHWKGYASQASSHFGFDKDQSAASAKLATSYEERLRAWLGSNSDEIEEYQLGLERRDKNAQQQVRQDLASLRAHDAKIESERNSLKMKVLPTIDNLWKDLENDINALATTEQYQKSGRLEIGKVGRRPLDSEFMDWFVPYFDTTVGVLLILGLFTRFAATAAGLFLLSVCLSQFPGSVGAAPIYYQGVEMLALFVLAAIGAGRFAGLDFLVTGLIRNCCGSKQGVKA</sequence>
<dbReference type="KEGG" id="psl:Psta_2482"/>
<feature type="transmembrane region" description="Helical" evidence="1">
    <location>
        <begin position="327"/>
        <end position="351"/>
    </location>
</feature>
<protein>
    <recommendedName>
        <fullName evidence="4">DoxX family protein</fullName>
    </recommendedName>
</protein>
<reference evidence="2 3" key="1">
    <citation type="journal article" date="2009" name="Stand. Genomic Sci.">
        <title>Complete genome sequence of Pirellula staleyi type strain (ATCC 27377).</title>
        <authorList>
            <person name="Clum A."/>
            <person name="Tindall B.J."/>
            <person name="Sikorski J."/>
            <person name="Ivanova N."/>
            <person name="Mavrommatis K."/>
            <person name="Lucas S."/>
            <person name="Glavina del Rio T."/>
            <person name="Nolan M."/>
            <person name="Chen F."/>
            <person name="Tice H."/>
            <person name="Pitluck S."/>
            <person name="Cheng J.F."/>
            <person name="Chertkov O."/>
            <person name="Brettin T."/>
            <person name="Han C."/>
            <person name="Detter J.C."/>
            <person name="Kuske C."/>
            <person name="Bruce D."/>
            <person name="Goodwin L."/>
            <person name="Ovchinikova G."/>
            <person name="Pati A."/>
            <person name="Mikhailova N."/>
            <person name="Chen A."/>
            <person name="Palaniappan K."/>
            <person name="Land M."/>
            <person name="Hauser L."/>
            <person name="Chang Y.J."/>
            <person name="Jeffries C.D."/>
            <person name="Chain P."/>
            <person name="Rohde M."/>
            <person name="Goker M."/>
            <person name="Bristow J."/>
            <person name="Eisen J.A."/>
            <person name="Markowitz V."/>
            <person name="Hugenholtz P."/>
            <person name="Kyrpides N.C."/>
            <person name="Klenk H.P."/>
            <person name="Lapidus A."/>
        </authorList>
    </citation>
    <scope>NUCLEOTIDE SEQUENCE [LARGE SCALE GENOMIC DNA]</scope>
    <source>
        <strain evidence="3">ATCC 27377 / DSM 6068 / ICPB 4128</strain>
    </source>
</reference>